<dbReference type="Gene3D" id="3.30.200.20">
    <property type="entry name" value="Phosphorylase Kinase, domain 1"/>
    <property type="match status" value="1"/>
</dbReference>
<dbReference type="InterPro" id="IPR011009">
    <property type="entry name" value="Kinase-like_dom_sf"/>
</dbReference>
<dbReference type="InterPro" id="IPR051678">
    <property type="entry name" value="AGP_Transferase"/>
</dbReference>
<sequence>MRNRIVDEKITREREEFIGSIERQAICDLASSYHDSVGCKVFRTTHGSFNVCFFVEFNPVSPGGKPDRWVIRIPFPGRVPWIDEKIDSEVATMKLVLLLCPLYMRKNTTIPIPDVIAYSYVAESPIGVAFIIMECIEGTTLHVLGFRQGQTWESRNPCQQNPGLAHVHNQLADMYIQLRGLEFPEIGALGMPTIATEDIRIHHQPLPIEVLLQHVEGLDPSQYFLEKKTFKTSSEYIRALVNLASNQLKKTQDPDFGPHAEGARDVLYAYYHFCKSISERSKRRWPKSSLSWEWRDMESNPRYLIVLALLYPSTISEVY</sequence>
<reference evidence="1" key="1">
    <citation type="submission" date="2023-06" db="EMBL/GenBank/DDBJ databases">
        <title>Genome-scale phylogeny and comparative genomics of the fungal order Sordariales.</title>
        <authorList>
            <consortium name="Lawrence Berkeley National Laboratory"/>
            <person name="Hensen N."/>
            <person name="Bonometti L."/>
            <person name="Westerberg I."/>
            <person name="Brannstrom I.O."/>
            <person name="Guillou S."/>
            <person name="Cros-Aarteil S."/>
            <person name="Calhoun S."/>
            <person name="Haridas S."/>
            <person name="Kuo A."/>
            <person name="Mondo S."/>
            <person name="Pangilinan J."/>
            <person name="Riley R."/>
            <person name="Labutti K."/>
            <person name="Andreopoulos B."/>
            <person name="Lipzen A."/>
            <person name="Chen C."/>
            <person name="Yanf M."/>
            <person name="Daum C."/>
            <person name="Ng V."/>
            <person name="Clum A."/>
            <person name="Steindorff A."/>
            <person name="Ohm R."/>
            <person name="Martin F."/>
            <person name="Silar P."/>
            <person name="Natvig D."/>
            <person name="Lalanne C."/>
            <person name="Gautier V."/>
            <person name="Ament-Velasquez S.L."/>
            <person name="Kruys A."/>
            <person name="Hutchinson M.I."/>
            <person name="Powell A.J."/>
            <person name="Barry K."/>
            <person name="Miller A.N."/>
            <person name="Grigoriev I.V."/>
            <person name="Debuchy R."/>
            <person name="Gladieux P."/>
            <person name="Thoren M.H."/>
            <person name="Johannesson H."/>
        </authorList>
    </citation>
    <scope>NUCLEOTIDE SEQUENCE</scope>
    <source>
        <strain evidence="1">8032-3</strain>
    </source>
</reference>
<dbReference type="EMBL" id="MU839017">
    <property type="protein sequence ID" value="KAK1765089.1"/>
    <property type="molecule type" value="Genomic_DNA"/>
</dbReference>
<dbReference type="PANTHER" id="PTHR21310:SF15">
    <property type="entry name" value="AMINOGLYCOSIDE PHOSPHOTRANSFERASE DOMAIN-CONTAINING PROTEIN"/>
    <property type="match status" value="1"/>
</dbReference>
<proteinExistence type="predicted"/>
<dbReference type="RefSeq" id="XP_060281302.1">
    <property type="nucleotide sequence ID" value="XM_060431772.1"/>
</dbReference>
<comment type="caution">
    <text evidence="1">The sequence shown here is derived from an EMBL/GenBank/DDBJ whole genome shotgun (WGS) entry which is preliminary data.</text>
</comment>
<evidence type="ECO:0000313" key="2">
    <source>
        <dbReference type="Proteomes" id="UP001244011"/>
    </source>
</evidence>
<gene>
    <name evidence="1" type="ORF">QBC33DRAFT_594069</name>
</gene>
<evidence type="ECO:0000313" key="1">
    <source>
        <dbReference type="EMBL" id="KAK1765089.1"/>
    </source>
</evidence>
<dbReference type="SUPFAM" id="SSF56112">
    <property type="entry name" value="Protein kinase-like (PK-like)"/>
    <property type="match status" value="1"/>
</dbReference>
<dbReference type="Proteomes" id="UP001244011">
    <property type="component" value="Unassembled WGS sequence"/>
</dbReference>
<name>A0AAJ0FK24_9PEZI</name>
<organism evidence="1 2">
    <name type="scientific">Phialemonium atrogriseum</name>
    <dbReference type="NCBI Taxonomy" id="1093897"/>
    <lineage>
        <taxon>Eukaryota</taxon>
        <taxon>Fungi</taxon>
        <taxon>Dikarya</taxon>
        <taxon>Ascomycota</taxon>
        <taxon>Pezizomycotina</taxon>
        <taxon>Sordariomycetes</taxon>
        <taxon>Sordariomycetidae</taxon>
        <taxon>Cephalothecales</taxon>
        <taxon>Cephalothecaceae</taxon>
        <taxon>Phialemonium</taxon>
    </lineage>
</organism>
<dbReference type="GeneID" id="85314959"/>
<accession>A0AAJ0FK24</accession>
<protein>
    <recommendedName>
        <fullName evidence="3">Aminoglycoside phosphotransferase domain-containing protein</fullName>
    </recommendedName>
</protein>
<dbReference type="AlphaFoldDB" id="A0AAJ0FK24"/>
<keyword evidence="2" id="KW-1185">Reference proteome</keyword>
<dbReference type="PANTHER" id="PTHR21310">
    <property type="entry name" value="AMINOGLYCOSIDE PHOSPHOTRANSFERASE-RELATED-RELATED"/>
    <property type="match status" value="1"/>
</dbReference>
<evidence type="ECO:0008006" key="3">
    <source>
        <dbReference type="Google" id="ProtNLM"/>
    </source>
</evidence>